<evidence type="ECO:0000259" key="1">
    <source>
        <dbReference type="Pfam" id="PF07589"/>
    </source>
</evidence>
<evidence type="ECO:0000313" key="3">
    <source>
        <dbReference type="Proteomes" id="UP000282438"/>
    </source>
</evidence>
<dbReference type="Proteomes" id="UP000282438">
    <property type="component" value="Chromosome"/>
</dbReference>
<dbReference type="KEGG" id="iod:EJO50_02020"/>
<keyword evidence="3" id="KW-1185">Reference proteome</keyword>
<evidence type="ECO:0000313" key="2">
    <source>
        <dbReference type="EMBL" id="AZN38041.1"/>
    </source>
</evidence>
<gene>
    <name evidence="2" type="ORF">EJO50_02020</name>
</gene>
<accession>A0A3S8ZX35</accession>
<proteinExistence type="predicted"/>
<dbReference type="AlphaFoldDB" id="A0A3S8ZX35"/>
<protein>
    <submittedName>
        <fullName evidence="2">PEP-CTERM sorting domain-containing protein</fullName>
    </submittedName>
</protein>
<dbReference type="Gene3D" id="2.60.120.260">
    <property type="entry name" value="Galactose-binding domain-like"/>
    <property type="match status" value="1"/>
</dbReference>
<dbReference type="NCBIfam" id="TIGR02595">
    <property type="entry name" value="PEP_CTERM"/>
    <property type="match status" value="1"/>
</dbReference>
<feature type="domain" description="Ice-binding protein C-terminal" evidence="1">
    <location>
        <begin position="173"/>
        <end position="196"/>
    </location>
</feature>
<dbReference type="EMBL" id="CP034433">
    <property type="protein sequence ID" value="AZN38041.1"/>
    <property type="molecule type" value="Genomic_DNA"/>
</dbReference>
<dbReference type="Pfam" id="PF07589">
    <property type="entry name" value="PEP-CTERM"/>
    <property type="match status" value="1"/>
</dbReference>
<sequence>MGDQDLSEAGKLDDSKRVWHEGAYLVGSDVGVGNPWFDNKDKASFASDNKMMMVNGAYAAPGSSNDKVSVWGQKVSVSENTNYYFSAWVASLDSHNPAKLGFTINGEQLDSFSEGVQAPFTVTTDGNWKKFYGVWNSGSYTVASLYISNFVTAAYGNDFALDNISLDTQMPSPVPEPETYALMGLGLVGLLASRRRKLQSAK</sequence>
<organism evidence="2 3">
    <name type="scientific">Iodobacter ciconiae</name>
    <dbReference type="NCBI Taxonomy" id="2496266"/>
    <lineage>
        <taxon>Bacteria</taxon>
        <taxon>Pseudomonadati</taxon>
        <taxon>Pseudomonadota</taxon>
        <taxon>Betaproteobacteria</taxon>
        <taxon>Neisseriales</taxon>
        <taxon>Chitinibacteraceae</taxon>
        <taxon>Iodobacter</taxon>
    </lineage>
</organism>
<dbReference type="OrthoDB" id="603322at2"/>
<reference evidence="2 3" key="1">
    <citation type="submission" date="2018-12" db="EMBL/GenBank/DDBJ databases">
        <title>Complete genome sequence of Iodobacter sp. H11R3.</title>
        <authorList>
            <person name="Bae J.-W."/>
        </authorList>
    </citation>
    <scope>NUCLEOTIDE SEQUENCE [LARGE SCALE GENOMIC DNA]</scope>
    <source>
        <strain evidence="2 3">H11R3</strain>
    </source>
</reference>
<name>A0A3S8ZX35_9NEIS</name>
<dbReference type="InterPro" id="IPR013424">
    <property type="entry name" value="Ice-binding_C"/>
</dbReference>